<protein>
    <recommendedName>
        <fullName evidence="3">ABC transporter ATPase</fullName>
    </recommendedName>
</protein>
<sequence length="160" mass="18209">MYIPFDQLPPQARVWIYQASRPLTEVEQTEIKPALERFATEWSSHGKGLQSSAELLHGRFLVLANNEEAGAASGCSIDASVRFVRELEQQYKLSFMDRTQLAFLNEGEVRLVSMPELKSKVAAGEINRDTLYFDTLINNYGELQQAWPRSAGSSWLSRYF</sequence>
<dbReference type="PATRIC" id="fig|400092.3.peg.1503"/>
<dbReference type="AlphaFoldDB" id="A0A0E3ZEB3"/>
<dbReference type="HOGENOM" id="CLU_105419_0_0_10"/>
<reference evidence="1 2" key="1">
    <citation type="journal article" date="2015" name="Sci. Rep.">
        <title>Unraveling adaptation of Pontibacter korlensis to radiation and infertility in desert through complete genome and comparative transcriptomic analysis.</title>
        <authorList>
            <person name="Dai J."/>
            <person name="Dai W."/>
            <person name="Qiu C."/>
            <person name="Yang Z."/>
            <person name="Zhang Y."/>
            <person name="Zhou M."/>
            <person name="Zhang L."/>
            <person name="Fang C."/>
            <person name="Gao Q."/>
            <person name="Yang Q."/>
            <person name="Li X."/>
            <person name="Wang Z."/>
            <person name="Wang Z."/>
            <person name="Jia Z."/>
            <person name="Chen X."/>
        </authorList>
    </citation>
    <scope>NUCLEOTIDE SEQUENCE [LARGE SCALE GENOMIC DNA]</scope>
    <source>
        <strain evidence="1 2">X14-1T</strain>
    </source>
</reference>
<name>A0A0E3ZEB3_9BACT</name>
<organism evidence="1 2">
    <name type="scientific">Pontibacter korlensis</name>
    <dbReference type="NCBI Taxonomy" id="400092"/>
    <lineage>
        <taxon>Bacteria</taxon>
        <taxon>Pseudomonadati</taxon>
        <taxon>Bacteroidota</taxon>
        <taxon>Cytophagia</taxon>
        <taxon>Cytophagales</taxon>
        <taxon>Hymenobacteraceae</taxon>
        <taxon>Pontibacter</taxon>
    </lineage>
</organism>
<dbReference type="RefSeq" id="WP_046309879.1">
    <property type="nucleotide sequence ID" value="NZ_CBCSCY010000001.1"/>
</dbReference>
<dbReference type="OrthoDB" id="978691at2"/>
<dbReference type="KEGG" id="pko:PKOR_06745"/>
<gene>
    <name evidence="1" type="ORF">PKOR_06745</name>
</gene>
<accession>A0A0E3ZEB3</accession>
<proteinExistence type="predicted"/>
<dbReference type="Proteomes" id="UP000033109">
    <property type="component" value="Chromosome"/>
</dbReference>
<evidence type="ECO:0000313" key="1">
    <source>
        <dbReference type="EMBL" id="AKD02878.1"/>
    </source>
</evidence>
<keyword evidence="2" id="KW-1185">Reference proteome</keyword>
<dbReference type="EMBL" id="CP009621">
    <property type="protein sequence ID" value="AKD02878.1"/>
    <property type="molecule type" value="Genomic_DNA"/>
</dbReference>
<evidence type="ECO:0008006" key="3">
    <source>
        <dbReference type="Google" id="ProtNLM"/>
    </source>
</evidence>
<evidence type="ECO:0000313" key="2">
    <source>
        <dbReference type="Proteomes" id="UP000033109"/>
    </source>
</evidence>
<dbReference type="STRING" id="400092.PKOR_06745"/>